<keyword evidence="3" id="KW-1185">Reference proteome</keyword>
<accession>A0A2K8YUT9</accession>
<evidence type="ECO:0000313" key="2">
    <source>
        <dbReference type="EMBL" id="AUD01383.1"/>
    </source>
</evidence>
<dbReference type="EMBL" id="CP025096">
    <property type="protein sequence ID" value="AUD01383.1"/>
    <property type="molecule type" value="Genomic_DNA"/>
</dbReference>
<name>A0A2K8YUT9_9BACT</name>
<feature type="domain" description="DUF5615" evidence="1">
    <location>
        <begin position="3"/>
        <end position="80"/>
    </location>
</feature>
<sequence length="95" mass="10856">MSPTTSDLHIIQEAAATGEVILTHDTDFGTLLSFFGTSKPSVILFRIDKINSSLFYKLLTDNWSLICRPLEDGALVIFEEDKFRIRELPILRQRK</sequence>
<organism evidence="2 3">
    <name type="scientific">Spirosoma pollinicola</name>
    <dbReference type="NCBI Taxonomy" id="2057025"/>
    <lineage>
        <taxon>Bacteria</taxon>
        <taxon>Pseudomonadati</taxon>
        <taxon>Bacteroidota</taxon>
        <taxon>Cytophagia</taxon>
        <taxon>Cytophagales</taxon>
        <taxon>Cytophagaceae</taxon>
        <taxon>Spirosoma</taxon>
    </lineage>
</organism>
<evidence type="ECO:0000313" key="3">
    <source>
        <dbReference type="Proteomes" id="UP000232883"/>
    </source>
</evidence>
<dbReference type="KEGG" id="spir:CWM47_05890"/>
<reference evidence="2 3" key="1">
    <citation type="submission" date="2017-11" db="EMBL/GenBank/DDBJ databases">
        <title>Taxonomic description and genome sequences of Spirosoma HA7 sp. nov., isolated from pollen microhabitat of Corylus avellana.</title>
        <authorList>
            <person name="Ambika Manirajan B."/>
            <person name="Suarez C."/>
            <person name="Ratering S."/>
            <person name="Geissler-Plaum R."/>
            <person name="Cardinale M."/>
            <person name="Sylvia S."/>
        </authorList>
    </citation>
    <scope>NUCLEOTIDE SEQUENCE [LARGE SCALE GENOMIC DNA]</scope>
    <source>
        <strain evidence="2 3">HA7</strain>
    </source>
</reference>
<dbReference type="InterPro" id="IPR041049">
    <property type="entry name" value="DUF5615"/>
</dbReference>
<dbReference type="AlphaFoldDB" id="A0A2K8YUT9"/>
<dbReference type="OrthoDB" id="9806751at2"/>
<gene>
    <name evidence="2" type="ORF">CWM47_05890</name>
</gene>
<dbReference type="Proteomes" id="UP000232883">
    <property type="component" value="Chromosome"/>
</dbReference>
<dbReference type="Pfam" id="PF18480">
    <property type="entry name" value="DUF5615"/>
    <property type="match status" value="1"/>
</dbReference>
<evidence type="ECO:0000259" key="1">
    <source>
        <dbReference type="Pfam" id="PF18480"/>
    </source>
</evidence>
<protein>
    <recommendedName>
        <fullName evidence="1">DUF5615 domain-containing protein</fullName>
    </recommendedName>
</protein>
<proteinExistence type="predicted"/>